<gene>
    <name evidence="3" type="ORF">CLCOS_41640</name>
    <name evidence="2" type="ORF">WX73_03564</name>
</gene>
<dbReference type="EMBL" id="LROR01000104">
    <property type="protein sequence ID" value="OBR90187.1"/>
    <property type="molecule type" value="Genomic_DNA"/>
</dbReference>
<evidence type="ECO:0000313" key="2">
    <source>
        <dbReference type="EMBL" id="OAA93994.1"/>
    </source>
</evidence>
<feature type="domain" description="LysR substrate-binding" evidence="1">
    <location>
        <begin position="5"/>
        <end position="84"/>
    </location>
</feature>
<keyword evidence="5" id="KW-1185">Reference proteome</keyword>
<dbReference type="Gene3D" id="3.40.190.290">
    <property type="match status" value="1"/>
</dbReference>
<evidence type="ECO:0000313" key="4">
    <source>
        <dbReference type="Proteomes" id="UP000077384"/>
    </source>
</evidence>
<dbReference type="Proteomes" id="UP000077384">
    <property type="component" value="Unassembled WGS sequence"/>
</dbReference>
<evidence type="ECO:0000313" key="3">
    <source>
        <dbReference type="EMBL" id="OBR90187.1"/>
    </source>
</evidence>
<proteinExistence type="predicted"/>
<dbReference type="Proteomes" id="UP000093694">
    <property type="component" value="Unassembled WGS sequence"/>
</dbReference>
<reference evidence="3 5" key="2">
    <citation type="journal article" date="2016" name="Front. Microbiol.">
        <title>Industrial Acetogenic Biocatalysts: A Comparative Metabolic and Genomic Analysis.</title>
        <authorList>
            <person name="Bengelsdorf F."/>
            <person name="Poehlein A."/>
            <person name="Sonja S."/>
            <person name="Erz C."/>
            <person name="Hummel T."/>
            <person name="Hoffmeister S."/>
            <person name="Daniel R."/>
            <person name="Durre P."/>
        </authorList>
    </citation>
    <scope>NUCLEOTIDE SEQUENCE [LARGE SCALE GENOMIC DNA]</scope>
    <source>
        <strain evidence="3 5">PTA-10522</strain>
    </source>
</reference>
<evidence type="ECO:0000259" key="1">
    <source>
        <dbReference type="Pfam" id="PF03466"/>
    </source>
</evidence>
<dbReference type="EMBL" id="LITQ01000008">
    <property type="protein sequence ID" value="OAA93994.1"/>
    <property type="molecule type" value="Genomic_DNA"/>
</dbReference>
<accession>A0A166TRB5</accession>
<dbReference type="InterPro" id="IPR005119">
    <property type="entry name" value="LysR_subst-bd"/>
</dbReference>
<dbReference type="PATRIC" id="fig|1705578.3.peg.3554"/>
<dbReference type="SUPFAM" id="SSF53850">
    <property type="entry name" value="Periplasmic binding protein-like II"/>
    <property type="match status" value="1"/>
</dbReference>
<comment type="caution">
    <text evidence="2">The sequence shown here is derived from an EMBL/GenBank/DDBJ whole genome shotgun (WGS) entry which is preliminary data.</text>
</comment>
<dbReference type="RefSeq" id="WP_063600420.1">
    <property type="nucleotide sequence ID" value="NZ_LITQ01000008.1"/>
</dbReference>
<dbReference type="AlphaFoldDB" id="A0A166TRB5"/>
<sequence>MNEIGLFFNSSWENTSTTALINAAENNIGIAVLPFQLIKDHIASGSLGELKIKDMDFNRKLAIVYHKNKLLTSAMKDFIKICHEL</sequence>
<dbReference type="GO" id="GO:0003677">
    <property type="term" value="F:DNA binding"/>
    <property type="evidence" value="ECO:0007669"/>
    <property type="project" value="UniProtKB-KW"/>
</dbReference>
<dbReference type="Pfam" id="PF03466">
    <property type="entry name" value="LysR_substrate"/>
    <property type="match status" value="1"/>
</dbReference>
<keyword evidence="2" id="KW-0238">DNA-binding</keyword>
<organism evidence="2 4">
    <name type="scientific">Clostridium coskatii</name>
    <dbReference type="NCBI Taxonomy" id="1705578"/>
    <lineage>
        <taxon>Bacteria</taxon>
        <taxon>Bacillati</taxon>
        <taxon>Bacillota</taxon>
        <taxon>Clostridia</taxon>
        <taxon>Eubacteriales</taxon>
        <taxon>Clostridiaceae</taxon>
        <taxon>Clostridium</taxon>
    </lineage>
</organism>
<reference evidence="2 4" key="1">
    <citation type="journal article" date="2015" name="Biotechnol. Bioeng.">
        <title>Genome sequence and phenotypic characterization of Caulobacter segnis.</title>
        <authorList>
            <person name="Patel S."/>
            <person name="Fletcher B."/>
            <person name="Scott D.C."/>
            <person name="Ely B."/>
        </authorList>
    </citation>
    <scope>NUCLEOTIDE SEQUENCE [LARGE SCALE GENOMIC DNA]</scope>
    <source>
        <strain evidence="2 4">PS02</strain>
    </source>
</reference>
<evidence type="ECO:0000313" key="5">
    <source>
        <dbReference type="Proteomes" id="UP000093694"/>
    </source>
</evidence>
<name>A0A166TRB5_9CLOT</name>
<protein>
    <submittedName>
        <fullName evidence="2 3">DNA-binding transcriptional regulator</fullName>
    </submittedName>
</protein>